<dbReference type="Gene3D" id="3.40.50.300">
    <property type="entry name" value="P-loop containing nucleotide triphosphate hydrolases"/>
    <property type="match status" value="1"/>
</dbReference>
<keyword evidence="1" id="KW-0812">Transmembrane</keyword>
<accession>A0ABM0MU27</accession>
<dbReference type="Proteomes" id="UP000694865">
    <property type="component" value="Unplaced"/>
</dbReference>
<keyword evidence="1" id="KW-1133">Transmembrane helix</keyword>
<keyword evidence="1" id="KW-0472">Membrane</keyword>
<evidence type="ECO:0000256" key="1">
    <source>
        <dbReference type="SAM" id="Phobius"/>
    </source>
</evidence>
<dbReference type="PANTHER" id="PTHR32301:SF6">
    <property type="entry name" value="GOLVESIN-RELATED"/>
    <property type="match status" value="1"/>
</dbReference>
<gene>
    <name evidence="3" type="primary">LOC102804645</name>
</gene>
<organism evidence="2 3">
    <name type="scientific">Saccoglossus kowalevskii</name>
    <name type="common">Acorn worm</name>
    <dbReference type="NCBI Taxonomy" id="10224"/>
    <lineage>
        <taxon>Eukaryota</taxon>
        <taxon>Metazoa</taxon>
        <taxon>Hemichordata</taxon>
        <taxon>Enteropneusta</taxon>
        <taxon>Harrimaniidae</taxon>
        <taxon>Saccoglossus</taxon>
    </lineage>
</organism>
<protein>
    <submittedName>
        <fullName evidence="3">Uncharacterized protein LOC102804645</fullName>
    </submittedName>
</protein>
<dbReference type="InterPro" id="IPR027417">
    <property type="entry name" value="P-loop_NTPase"/>
</dbReference>
<dbReference type="RefSeq" id="XP_006823518.1">
    <property type="nucleotide sequence ID" value="XM_006823455.1"/>
</dbReference>
<feature type="transmembrane region" description="Helical" evidence="1">
    <location>
        <begin position="12"/>
        <end position="32"/>
    </location>
</feature>
<sequence length="391" mass="45487">MKNLLAFRTYGMLRIIRSITFVIFSLILFYTLHTVVSNDRADERIDKKVTTAFDEGALEHRRRQVLSRVISKHPWFERTSYHPNYFIYRGRIEDYDTASHNNTMVFLHHQKAGGSTVKICLKKIRGKDRKKVPRCVGIYDKNGADHIENEIIIGRGDKKCYVGENAFGVCDDFHNNKCSYFTMLRDPYERVISSYEYCRMNVVDPLCEGANPTTSTLKQWALLQGSYFFRQLLYNPTKLCANFSDDVVNSHGSYDDQSDVVSFPLSAPCWYRQKIYLEGVLDRAEKEALLEYVLGNLKKWFAVIGVTEDFAMSLKLLQKVYGLPFYDQCNSLVTYQSDYKGKGDRDRIIKNLKKQLEADSDVSQALHYDLKIYQKAMEIFIEQKEIYSKMS</sequence>
<proteinExistence type="predicted"/>
<name>A0ABM0MU27_SACKO</name>
<dbReference type="InterPro" id="IPR053259">
    <property type="entry name" value="Golvesin-related_Golgi"/>
</dbReference>
<reference evidence="3" key="1">
    <citation type="submission" date="2025-08" db="UniProtKB">
        <authorList>
            <consortium name="RefSeq"/>
        </authorList>
    </citation>
    <scope>IDENTIFICATION</scope>
    <source>
        <tissue evidence="3">Testes</tissue>
    </source>
</reference>
<evidence type="ECO:0000313" key="2">
    <source>
        <dbReference type="Proteomes" id="UP000694865"/>
    </source>
</evidence>
<dbReference type="GeneID" id="102804645"/>
<evidence type="ECO:0000313" key="3">
    <source>
        <dbReference type="RefSeq" id="XP_006823518.1"/>
    </source>
</evidence>
<dbReference type="PANTHER" id="PTHR32301">
    <property type="entry name" value="COUNTIN RECEPTOR CNR3-RELATED"/>
    <property type="match status" value="1"/>
</dbReference>
<keyword evidence="2" id="KW-1185">Reference proteome</keyword>